<dbReference type="GO" id="GO:0003755">
    <property type="term" value="F:peptidyl-prolyl cis-trans isomerase activity"/>
    <property type="evidence" value="ECO:0007669"/>
    <property type="project" value="UniProtKB-EC"/>
</dbReference>
<comment type="catalytic activity">
    <reaction evidence="1 5 6">
        <text>[protein]-peptidylproline (omega=180) = [protein]-peptidylproline (omega=0)</text>
        <dbReference type="Rhea" id="RHEA:16237"/>
        <dbReference type="Rhea" id="RHEA-COMP:10747"/>
        <dbReference type="Rhea" id="RHEA-COMP:10748"/>
        <dbReference type="ChEBI" id="CHEBI:83833"/>
        <dbReference type="ChEBI" id="CHEBI:83834"/>
        <dbReference type="EC" id="5.2.1.8"/>
    </reaction>
</comment>
<evidence type="ECO:0000259" key="8">
    <source>
        <dbReference type="PROSITE" id="PS50059"/>
    </source>
</evidence>
<evidence type="ECO:0000256" key="2">
    <source>
        <dbReference type="ARBA" id="ARBA00006577"/>
    </source>
</evidence>
<dbReference type="Proteomes" id="UP001221208">
    <property type="component" value="Unassembled WGS sequence"/>
</dbReference>
<dbReference type="Gene3D" id="3.10.50.40">
    <property type="match status" value="1"/>
</dbReference>
<evidence type="ECO:0000313" key="9">
    <source>
        <dbReference type="EMBL" id="MDC8757733.1"/>
    </source>
</evidence>
<evidence type="ECO:0000256" key="5">
    <source>
        <dbReference type="PROSITE-ProRule" id="PRU00277"/>
    </source>
</evidence>
<keyword evidence="10" id="KW-1185">Reference proteome</keyword>
<accession>A0ABT5JYC1</accession>
<keyword evidence="3 5" id="KW-0697">Rotamase</keyword>
<keyword evidence="7" id="KW-0732">Signal</keyword>
<feature type="signal peptide" evidence="7">
    <location>
        <begin position="1"/>
        <end position="21"/>
    </location>
</feature>
<sequence length="149" mass="14851">MKSTLHIIASLVCVAALSACGGGGGSSTPTPAPAEQPATSSQVDTLVGGGAVAATNNKVTVKYTGWLYSSKAANFKGSQFDSSGDKSFGFKLGAGEVIPGWDKGVVGMKVGGKRTLVLTAADGYGARGNGSIPPNAGLVFEVELLTVTN</sequence>
<dbReference type="SUPFAM" id="SSF54534">
    <property type="entry name" value="FKBP-like"/>
    <property type="match status" value="1"/>
</dbReference>
<dbReference type="Pfam" id="PF00254">
    <property type="entry name" value="FKBP_C"/>
    <property type="match status" value="1"/>
</dbReference>
<dbReference type="PROSITE" id="PS51257">
    <property type="entry name" value="PROKAR_LIPOPROTEIN"/>
    <property type="match status" value="1"/>
</dbReference>
<dbReference type="InterPro" id="IPR046357">
    <property type="entry name" value="PPIase_dom_sf"/>
</dbReference>
<comment type="caution">
    <text evidence="9">The sequence shown here is derived from an EMBL/GenBank/DDBJ whole genome shotgun (WGS) entry which is preliminary data.</text>
</comment>
<dbReference type="PANTHER" id="PTHR43811:SF19">
    <property type="entry name" value="39 KDA FK506-BINDING NUCLEAR PROTEIN"/>
    <property type="match status" value="1"/>
</dbReference>
<gene>
    <name evidence="9" type="ORF">OIK44_09055</name>
</gene>
<evidence type="ECO:0000256" key="4">
    <source>
        <dbReference type="ARBA" id="ARBA00023235"/>
    </source>
</evidence>
<evidence type="ECO:0000256" key="6">
    <source>
        <dbReference type="RuleBase" id="RU003915"/>
    </source>
</evidence>
<evidence type="ECO:0000256" key="3">
    <source>
        <dbReference type="ARBA" id="ARBA00023110"/>
    </source>
</evidence>
<evidence type="ECO:0000256" key="7">
    <source>
        <dbReference type="SAM" id="SignalP"/>
    </source>
</evidence>
<feature type="domain" description="PPIase FKBP-type" evidence="8">
    <location>
        <begin position="56"/>
        <end position="148"/>
    </location>
</feature>
<keyword evidence="4 5" id="KW-0413">Isomerase</keyword>
<name>A0ABT5JYC1_9BURK</name>
<evidence type="ECO:0000313" key="10">
    <source>
        <dbReference type="Proteomes" id="UP001221208"/>
    </source>
</evidence>
<proteinExistence type="inferred from homology"/>
<organism evidence="9 10">
    <name type="scientific">Janthinobacterium fluminis</name>
    <dbReference type="NCBI Taxonomy" id="2987524"/>
    <lineage>
        <taxon>Bacteria</taxon>
        <taxon>Pseudomonadati</taxon>
        <taxon>Pseudomonadota</taxon>
        <taxon>Betaproteobacteria</taxon>
        <taxon>Burkholderiales</taxon>
        <taxon>Oxalobacteraceae</taxon>
        <taxon>Janthinobacterium</taxon>
    </lineage>
</organism>
<dbReference type="InterPro" id="IPR001179">
    <property type="entry name" value="PPIase_FKBP_dom"/>
</dbReference>
<reference evidence="9 10" key="1">
    <citation type="submission" date="2022-10" db="EMBL/GenBank/DDBJ databases">
        <title>Janthinobacterium sp. hw3 Genome sequencing.</title>
        <authorList>
            <person name="Park S."/>
        </authorList>
    </citation>
    <scope>NUCLEOTIDE SEQUENCE [LARGE SCALE GENOMIC DNA]</scope>
    <source>
        <strain evidence="10">hw3</strain>
    </source>
</reference>
<dbReference type="EC" id="5.2.1.8" evidence="6"/>
<evidence type="ECO:0000256" key="1">
    <source>
        <dbReference type="ARBA" id="ARBA00000971"/>
    </source>
</evidence>
<comment type="similarity">
    <text evidence="2 6">Belongs to the FKBP-type PPIase family.</text>
</comment>
<feature type="chain" id="PRO_5046390056" description="Peptidyl-prolyl cis-trans isomerase" evidence="7">
    <location>
        <begin position="22"/>
        <end position="149"/>
    </location>
</feature>
<protein>
    <recommendedName>
        <fullName evidence="6">Peptidyl-prolyl cis-trans isomerase</fullName>
        <ecNumber evidence="6">5.2.1.8</ecNumber>
    </recommendedName>
</protein>
<dbReference type="PROSITE" id="PS50059">
    <property type="entry name" value="FKBP_PPIASE"/>
    <property type="match status" value="1"/>
</dbReference>
<dbReference type="RefSeq" id="WP_273670414.1">
    <property type="nucleotide sequence ID" value="NZ_JAQQXR010000003.1"/>
</dbReference>
<dbReference type="EMBL" id="JAQQXR010000003">
    <property type="protein sequence ID" value="MDC8757733.1"/>
    <property type="molecule type" value="Genomic_DNA"/>
</dbReference>
<dbReference type="PANTHER" id="PTHR43811">
    <property type="entry name" value="FKBP-TYPE PEPTIDYL-PROLYL CIS-TRANS ISOMERASE FKPA"/>
    <property type="match status" value="1"/>
</dbReference>